<dbReference type="AlphaFoldDB" id="A0AAV7VZ29"/>
<evidence type="ECO:0000313" key="1">
    <source>
        <dbReference type="EMBL" id="KAJ1205661.1"/>
    </source>
</evidence>
<keyword evidence="2" id="KW-1185">Reference proteome</keyword>
<evidence type="ECO:0000313" key="2">
    <source>
        <dbReference type="Proteomes" id="UP001066276"/>
    </source>
</evidence>
<dbReference type="Proteomes" id="UP001066276">
    <property type="component" value="Chromosome 1_2"/>
</dbReference>
<name>A0AAV7VZ29_PLEWA</name>
<dbReference type="EMBL" id="JANPWB010000002">
    <property type="protein sequence ID" value="KAJ1205661.1"/>
    <property type="molecule type" value="Genomic_DNA"/>
</dbReference>
<protein>
    <submittedName>
        <fullName evidence="1">Uncharacterized protein</fullName>
    </submittedName>
</protein>
<proteinExistence type="predicted"/>
<gene>
    <name evidence="1" type="ORF">NDU88_001089</name>
</gene>
<sequence length="103" mass="11914">MVAGATRERSGKKRCRSVGKRARFLWGSVFVYKKIKDIETAIFVKRTRVLEHTMVAGATGERRGKKRCRSIGKRMRFLWGSVFVYKKIKDIETAIFVKVITKC</sequence>
<organism evidence="1 2">
    <name type="scientific">Pleurodeles waltl</name>
    <name type="common">Iberian ribbed newt</name>
    <dbReference type="NCBI Taxonomy" id="8319"/>
    <lineage>
        <taxon>Eukaryota</taxon>
        <taxon>Metazoa</taxon>
        <taxon>Chordata</taxon>
        <taxon>Craniata</taxon>
        <taxon>Vertebrata</taxon>
        <taxon>Euteleostomi</taxon>
        <taxon>Amphibia</taxon>
        <taxon>Batrachia</taxon>
        <taxon>Caudata</taxon>
        <taxon>Salamandroidea</taxon>
        <taxon>Salamandridae</taxon>
        <taxon>Pleurodelinae</taxon>
        <taxon>Pleurodeles</taxon>
    </lineage>
</organism>
<accession>A0AAV7VZ29</accession>
<reference evidence="1" key="1">
    <citation type="journal article" date="2022" name="bioRxiv">
        <title>Sequencing and chromosome-scale assembly of the giantPleurodeles waltlgenome.</title>
        <authorList>
            <person name="Brown T."/>
            <person name="Elewa A."/>
            <person name="Iarovenko S."/>
            <person name="Subramanian E."/>
            <person name="Araus A.J."/>
            <person name="Petzold A."/>
            <person name="Susuki M."/>
            <person name="Suzuki K.-i.T."/>
            <person name="Hayashi T."/>
            <person name="Toyoda A."/>
            <person name="Oliveira C."/>
            <person name="Osipova E."/>
            <person name="Leigh N.D."/>
            <person name="Simon A."/>
            <person name="Yun M.H."/>
        </authorList>
    </citation>
    <scope>NUCLEOTIDE SEQUENCE</scope>
    <source>
        <strain evidence="1">20211129_DDA</strain>
        <tissue evidence="1">Liver</tissue>
    </source>
</reference>
<comment type="caution">
    <text evidence="1">The sequence shown here is derived from an EMBL/GenBank/DDBJ whole genome shotgun (WGS) entry which is preliminary data.</text>
</comment>